<feature type="compositionally biased region" description="Acidic residues" evidence="1">
    <location>
        <begin position="1"/>
        <end position="13"/>
    </location>
</feature>
<organism evidence="2 3">
    <name type="scientific">Gigaspora margarita</name>
    <dbReference type="NCBI Taxonomy" id="4874"/>
    <lineage>
        <taxon>Eukaryota</taxon>
        <taxon>Fungi</taxon>
        <taxon>Fungi incertae sedis</taxon>
        <taxon>Mucoromycota</taxon>
        <taxon>Glomeromycotina</taxon>
        <taxon>Glomeromycetes</taxon>
        <taxon>Diversisporales</taxon>
        <taxon>Gigasporaceae</taxon>
        <taxon>Gigaspora</taxon>
    </lineage>
</organism>
<evidence type="ECO:0000313" key="3">
    <source>
        <dbReference type="Proteomes" id="UP000789901"/>
    </source>
</evidence>
<evidence type="ECO:0000313" key="2">
    <source>
        <dbReference type="EMBL" id="CAG8848775.1"/>
    </source>
</evidence>
<reference evidence="2 3" key="1">
    <citation type="submission" date="2021-06" db="EMBL/GenBank/DDBJ databases">
        <authorList>
            <person name="Kallberg Y."/>
            <person name="Tangrot J."/>
            <person name="Rosling A."/>
        </authorList>
    </citation>
    <scope>NUCLEOTIDE SEQUENCE [LARGE SCALE GENOMIC DNA]</scope>
    <source>
        <strain evidence="2 3">120-4 pot B 10/14</strain>
    </source>
</reference>
<comment type="caution">
    <text evidence="2">The sequence shown here is derived from an EMBL/GenBank/DDBJ whole genome shotgun (WGS) entry which is preliminary data.</text>
</comment>
<sequence length="55" mass="6334">TTEKELEDQEDLLEDPKEAEQKPEDNDSNNIEKEELSEDSNEAEKEPENNNSRAS</sequence>
<protein>
    <submittedName>
        <fullName evidence="2">38454_t:CDS:1</fullName>
    </submittedName>
</protein>
<proteinExistence type="predicted"/>
<feature type="region of interest" description="Disordered" evidence="1">
    <location>
        <begin position="1"/>
        <end position="55"/>
    </location>
</feature>
<dbReference type="EMBL" id="CAJVQB010093378">
    <property type="protein sequence ID" value="CAG8848775.1"/>
    <property type="molecule type" value="Genomic_DNA"/>
</dbReference>
<evidence type="ECO:0000256" key="1">
    <source>
        <dbReference type="SAM" id="MobiDB-lite"/>
    </source>
</evidence>
<feature type="non-terminal residue" evidence="2">
    <location>
        <position position="55"/>
    </location>
</feature>
<accession>A0ABN7X6S6</accession>
<gene>
    <name evidence="2" type="ORF">GMARGA_LOCUS39357</name>
</gene>
<name>A0ABN7X6S6_GIGMA</name>
<keyword evidence="3" id="KW-1185">Reference proteome</keyword>
<feature type="compositionally biased region" description="Basic and acidic residues" evidence="1">
    <location>
        <begin position="14"/>
        <end position="34"/>
    </location>
</feature>
<dbReference type="Proteomes" id="UP000789901">
    <property type="component" value="Unassembled WGS sequence"/>
</dbReference>
<feature type="non-terminal residue" evidence="2">
    <location>
        <position position="1"/>
    </location>
</feature>